<name>A0ABV6BQH1_9FLAO</name>
<proteinExistence type="predicted"/>
<organism evidence="2 3">
    <name type="scientific">Flavobacterium procerum</name>
    <dbReference type="NCBI Taxonomy" id="1455569"/>
    <lineage>
        <taxon>Bacteria</taxon>
        <taxon>Pseudomonadati</taxon>
        <taxon>Bacteroidota</taxon>
        <taxon>Flavobacteriia</taxon>
        <taxon>Flavobacteriales</taxon>
        <taxon>Flavobacteriaceae</taxon>
        <taxon>Flavobacterium</taxon>
    </lineage>
</organism>
<comment type="caution">
    <text evidence="2">The sequence shown here is derived from an EMBL/GenBank/DDBJ whole genome shotgun (WGS) entry which is preliminary data.</text>
</comment>
<feature type="transmembrane region" description="Helical" evidence="1">
    <location>
        <begin position="105"/>
        <end position="126"/>
    </location>
</feature>
<evidence type="ECO:0008006" key="4">
    <source>
        <dbReference type="Google" id="ProtNLM"/>
    </source>
</evidence>
<evidence type="ECO:0000313" key="2">
    <source>
        <dbReference type="EMBL" id="MFC0076289.1"/>
    </source>
</evidence>
<dbReference type="EMBL" id="JBHLYW010000005">
    <property type="protein sequence ID" value="MFC0076289.1"/>
    <property type="molecule type" value="Genomic_DNA"/>
</dbReference>
<feature type="transmembrane region" description="Helical" evidence="1">
    <location>
        <begin position="9"/>
        <end position="27"/>
    </location>
</feature>
<dbReference type="RefSeq" id="WP_379684008.1">
    <property type="nucleotide sequence ID" value="NZ_JBHLYW010000005.1"/>
</dbReference>
<keyword evidence="1" id="KW-0472">Membrane</keyword>
<protein>
    <recommendedName>
        <fullName evidence="4">DUF4293 family protein</fullName>
    </recommendedName>
</protein>
<keyword evidence="1" id="KW-1133">Transmembrane helix</keyword>
<accession>A0ABV6BQH1</accession>
<sequence>MKLGTKRKSIIRFLAIMSLLIFFMPFFQMCSDENLKRESGFIKTHSITKTEKEKEIAFQKAKKDFSISGYELAMSFEPTFLGFTAIMFLNITIAVCVFRRHYKLLFFSFINLFIIITSIVAFGLSLPGLTQIRYGMILCLLNAVLLFYFIYREGEVKYHS</sequence>
<gene>
    <name evidence="2" type="ORF">ACFFLS_04520</name>
</gene>
<dbReference type="Proteomes" id="UP001589734">
    <property type="component" value="Unassembled WGS sequence"/>
</dbReference>
<keyword evidence="1" id="KW-0812">Transmembrane</keyword>
<reference evidence="2 3" key="1">
    <citation type="submission" date="2024-09" db="EMBL/GenBank/DDBJ databases">
        <authorList>
            <person name="Sun Q."/>
            <person name="Mori K."/>
        </authorList>
    </citation>
    <scope>NUCLEOTIDE SEQUENCE [LARGE SCALE GENOMIC DNA]</scope>
    <source>
        <strain evidence="2 3">CGMCC 1.12926</strain>
    </source>
</reference>
<keyword evidence="3" id="KW-1185">Reference proteome</keyword>
<evidence type="ECO:0000256" key="1">
    <source>
        <dbReference type="SAM" id="Phobius"/>
    </source>
</evidence>
<feature type="transmembrane region" description="Helical" evidence="1">
    <location>
        <begin position="132"/>
        <end position="151"/>
    </location>
</feature>
<feature type="transmembrane region" description="Helical" evidence="1">
    <location>
        <begin position="80"/>
        <end position="98"/>
    </location>
</feature>
<evidence type="ECO:0000313" key="3">
    <source>
        <dbReference type="Proteomes" id="UP001589734"/>
    </source>
</evidence>